<evidence type="ECO:0000256" key="10">
    <source>
        <dbReference type="ARBA" id="ARBA00029668"/>
    </source>
</evidence>
<reference evidence="15" key="1">
    <citation type="submission" date="2014-11" db="EMBL/GenBank/DDBJ databases">
        <authorList>
            <person name="Otto D Thomas"/>
            <person name="Naeem Raeece"/>
        </authorList>
    </citation>
    <scope>NUCLEOTIDE SEQUENCE</scope>
</reference>
<dbReference type="VEuPathDB" id="CryptoDB:Cvel_6704"/>
<feature type="binding site" evidence="13">
    <location>
        <position position="116"/>
    </location>
    <ligand>
        <name>Fe cation</name>
        <dbReference type="ChEBI" id="CHEBI:24875"/>
        <label>1</label>
    </ligand>
</feature>
<evidence type="ECO:0000256" key="12">
    <source>
        <dbReference type="PIRSR" id="PIRSR607828-1"/>
    </source>
</evidence>
<evidence type="ECO:0000256" key="4">
    <source>
        <dbReference type="ARBA" id="ARBA00011919"/>
    </source>
</evidence>
<dbReference type="Pfam" id="PF05153">
    <property type="entry name" value="MIOX"/>
    <property type="match status" value="1"/>
</dbReference>
<comment type="catalytic activity">
    <reaction evidence="11 14">
        <text>myo-inositol + O2 = D-glucuronate + H2O + H(+)</text>
        <dbReference type="Rhea" id="RHEA:23696"/>
        <dbReference type="ChEBI" id="CHEBI:15377"/>
        <dbReference type="ChEBI" id="CHEBI:15378"/>
        <dbReference type="ChEBI" id="CHEBI:15379"/>
        <dbReference type="ChEBI" id="CHEBI:17268"/>
        <dbReference type="ChEBI" id="CHEBI:58720"/>
        <dbReference type="EC" id="1.13.99.1"/>
    </reaction>
</comment>
<organism evidence="15">
    <name type="scientific">Chromera velia CCMP2878</name>
    <dbReference type="NCBI Taxonomy" id="1169474"/>
    <lineage>
        <taxon>Eukaryota</taxon>
        <taxon>Sar</taxon>
        <taxon>Alveolata</taxon>
        <taxon>Colpodellida</taxon>
        <taxon>Chromeraceae</taxon>
        <taxon>Chromera</taxon>
    </lineage>
</organism>
<keyword evidence="8 14" id="KW-0560">Oxidoreductase</keyword>
<dbReference type="GO" id="GO:0005506">
    <property type="term" value="F:iron ion binding"/>
    <property type="evidence" value="ECO:0007669"/>
    <property type="project" value="InterPro"/>
</dbReference>
<feature type="binding site" evidence="13">
    <location>
        <position position="228"/>
    </location>
    <ligand>
        <name>Fe cation</name>
        <dbReference type="ChEBI" id="CHEBI:24875"/>
        <label>1</label>
    </ligand>
</feature>
<feature type="binding site" evidence="12">
    <location>
        <position position="20"/>
    </location>
    <ligand>
        <name>substrate</name>
    </ligand>
</feature>
<dbReference type="EC" id="1.13.99.1" evidence="4 14"/>
<dbReference type="EMBL" id="CDMZ01002577">
    <property type="protein sequence ID" value="CEM42968.1"/>
    <property type="molecule type" value="Genomic_DNA"/>
</dbReference>
<evidence type="ECO:0000256" key="5">
    <source>
        <dbReference type="ARBA" id="ARBA00019269"/>
    </source>
</evidence>
<protein>
    <recommendedName>
        <fullName evidence="5 14">Inositol oxygenase</fullName>
        <ecNumber evidence="4 14">1.13.99.1</ecNumber>
    </recommendedName>
    <alternativeName>
        <fullName evidence="10 14">Myo-inositol oxygenase</fullName>
    </alternativeName>
</protein>
<evidence type="ECO:0000256" key="7">
    <source>
        <dbReference type="ARBA" id="ARBA00022723"/>
    </source>
</evidence>
<accession>A0A0G4HGA4</accession>
<sequence length="293" mass="33684">MGGTRNGPQHVAGKEKDLFRDYDGAKDAKQYDNVLRHYRSMRENQCVAFVRGMHEKWGRLDKAEMTIWEAFEKLADFVDTSDPDTTSPNLEHMFQTAEGLRQAGEPDWMQLTGLIHDLGKVLYLWGDAKDGQDARSTESVQWGIGGDTWVVGCPIPPSAIFPEFNKLNPDAGHEVYDQGEERPCGMYEPKCGMDNLLYAFGHDEYMYTVLKENCPDFPEMGKKIVRLHSCYPWHEGAAYRELMAPGDEETERWVRRFNEFDLYTKSDSPPDVEALKPYYAALIEKYCPGKLRW</sequence>
<feature type="binding site" evidence="13">
    <location>
        <position position="202"/>
    </location>
    <ligand>
        <name>Fe cation</name>
        <dbReference type="ChEBI" id="CHEBI:24875"/>
        <label>1</label>
    </ligand>
</feature>
<comment type="cofactor">
    <cofactor evidence="13 14">
        <name>Fe cation</name>
        <dbReference type="ChEBI" id="CHEBI:24875"/>
    </cofactor>
    <text evidence="13 14">Binds 2 iron ions per subunit.</text>
</comment>
<feature type="binding site" evidence="13">
    <location>
        <position position="92"/>
    </location>
    <ligand>
        <name>Fe cation</name>
        <dbReference type="ChEBI" id="CHEBI:24875"/>
        <label>1</label>
    </ligand>
</feature>
<dbReference type="GO" id="GO:0019310">
    <property type="term" value="P:inositol catabolic process"/>
    <property type="evidence" value="ECO:0007669"/>
    <property type="project" value="UniProtKB-UniRule"/>
</dbReference>
<dbReference type="PANTHER" id="PTHR12588:SF0">
    <property type="entry name" value="INOSITOL OXYGENASE"/>
    <property type="match status" value="1"/>
</dbReference>
<dbReference type="UniPathway" id="UPA00111">
    <property type="reaction ID" value="UER00527"/>
</dbReference>
<name>A0A0G4HGA4_9ALVE</name>
<dbReference type="AlphaFoldDB" id="A0A0G4HGA4"/>
<comment type="subcellular location">
    <subcellularLocation>
        <location evidence="1 14">Cytoplasm</location>
    </subcellularLocation>
</comment>
<feature type="binding site" evidence="12">
    <location>
        <begin position="146"/>
        <end position="147"/>
    </location>
    <ligand>
        <name>substrate</name>
    </ligand>
</feature>
<dbReference type="Gene3D" id="1.10.3210.10">
    <property type="entry name" value="Hypothetical protein af1432"/>
    <property type="match status" value="1"/>
</dbReference>
<evidence type="ECO:0000256" key="3">
    <source>
        <dbReference type="ARBA" id="ARBA00005286"/>
    </source>
</evidence>
<evidence type="ECO:0000256" key="11">
    <source>
        <dbReference type="ARBA" id="ARBA00048271"/>
    </source>
</evidence>
<evidence type="ECO:0000256" key="6">
    <source>
        <dbReference type="ARBA" id="ARBA00022490"/>
    </source>
</evidence>
<dbReference type="SUPFAM" id="SSF109604">
    <property type="entry name" value="HD-domain/PDEase-like"/>
    <property type="match status" value="1"/>
</dbReference>
<comment type="pathway">
    <text evidence="2 14">Polyol metabolism; myo-inositol degradation into D-glucuronate; D-glucuronate from myo-inositol: step 1/1.</text>
</comment>
<evidence type="ECO:0000256" key="2">
    <source>
        <dbReference type="ARBA" id="ARBA00005167"/>
    </source>
</evidence>
<feature type="binding site" evidence="12">
    <location>
        <position position="120"/>
    </location>
    <ligand>
        <name>substrate</name>
    </ligand>
</feature>
<keyword evidence="6 14" id="KW-0963">Cytoplasm</keyword>
<feature type="binding site" evidence="13">
    <location>
        <position position="261"/>
    </location>
    <ligand>
        <name>Fe cation</name>
        <dbReference type="ChEBI" id="CHEBI:24875"/>
        <label>1</label>
    </ligand>
</feature>
<evidence type="ECO:0000256" key="9">
    <source>
        <dbReference type="ARBA" id="ARBA00023004"/>
    </source>
</evidence>
<evidence type="ECO:0000256" key="14">
    <source>
        <dbReference type="RuleBase" id="RU367039"/>
    </source>
</evidence>
<evidence type="ECO:0000256" key="8">
    <source>
        <dbReference type="ARBA" id="ARBA00023002"/>
    </source>
</evidence>
<dbReference type="PANTHER" id="PTHR12588">
    <property type="entry name" value="MYOINOSITOL OXYGENASE"/>
    <property type="match status" value="1"/>
</dbReference>
<keyword evidence="7 13" id="KW-0479">Metal-binding</keyword>
<evidence type="ECO:0000313" key="15">
    <source>
        <dbReference type="EMBL" id="CEM42968.1"/>
    </source>
</evidence>
<dbReference type="GO" id="GO:0050113">
    <property type="term" value="F:inositol oxygenase activity"/>
    <property type="evidence" value="ECO:0007669"/>
    <property type="project" value="UniProtKB-UniRule"/>
</dbReference>
<comment type="similarity">
    <text evidence="3 14">Belongs to the myo-inositol oxygenase family.</text>
</comment>
<feature type="binding site" evidence="12">
    <location>
        <begin position="79"/>
        <end position="81"/>
    </location>
    <ligand>
        <name>substrate</name>
    </ligand>
</feature>
<proteinExistence type="inferred from homology"/>
<evidence type="ECO:0000256" key="1">
    <source>
        <dbReference type="ARBA" id="ARBA00004496"/>
    </source>
</evidence>
<evidence type="ECO:0000256" key="13">
    <source>
        <dbReference type="PIRSR" id="PIRSR607828-2"/>
    </source>
</evidence>
<keyword evidence="9 13" id="KW-0408">Iron</keyword>
<feature type="binding site" evidence="13">
    <location>
        <position position="117"/>
    </location>
    <ligand>
        <name>Fe cation</name>
        <dbReference type="ChEBI" id="CHEBI:24875"/>
        <label>1</label>
    </ligand>
</feature>
<dbReference type="InterPro" id="IPR007828">
    <property type="entry name" value="Inositol_oxygenase"/>
</dbReference>
<feature type="binding site" evidence="12">
    <location>
        <begin position="228"/>
        <end position="229"/>
    </location>
    <ligand>
        <name>substrate</name>
    </ligand>
</feature>
<dbReference type="GO" id="GO:0005737">
    <property type="term" value="C:cytoplasm"/>
    <property type="evidence" value="ECO:0007669"/>
    <property type="project" value="UniProtKB-SubCell"/>
</dbReference>
<gene>
    <name evidence="15" type="ORF">Cvel_6704</name>
</gene>